<name>A0A848IZ90_9BACT</name>
<dbReference type="PROSITE" id="PS51257">
    <property type="entry name" value="PROKAR_LIPOPROTEIN"/>
    <property type="match status" value="1"/>
</dbReference>
<dbReference type="InterPro" id="IPR027589">
    <property type="entry name" value="Choice_anch_B"/>
</dbReference>
<evidence type="ECO:0000313" key="1">
    <source>
        <dbReference type="EMBL" id="NMM47534.1"/>
    </source>
</evidence>
<comment type="caution">
    <text evidence="1">The sequence shown here is derived from an EMBL/GenBank/DDBJ whole genome shotgun (WGS) entry which is preliminary data.</text>
</comment>
<dbReference type="Pfam" id="PF08309">
    <property type="entry name" value="LVIVD"/>
    <property type="match status" value="3"/>
</dbReference>
<dbReference type="EMBL" id="JABBNU010000002">
    <property type="protein sequence ID" value="NMM47534.1"/>
    <property type="molecule type" value="Genomic_DNA"/>
</dbReference>
<proteinExistence type="predicted"/>
<organism evidence="1 2">
    <name type="scientific">Marinigracilibium pacificum</name>
    <dbReference type="NCBI Taxonomy" id="2729599"/>
    <lineage>
        <taxon>Bacteria</taxon>
        <taxon>Pseudomonadati</taxon>
        <taxon>Bacteroidota</taxon>
        <taxon>Cytophagia</taxon>
        <taxon>Cytophagales</taxon>
        <taxon>Flammeovirgaceae</taxon>
        <taxon>Marinigracilibium</taxon>
    </lineage>
</organism>
<dbReference type="InterPro" id="IPR013211">
    <property type="entry name" value="LVIVD"/>
</dbReference>
<dbReference type="RefSeq" id="WP_169678156.1">
    <property type="nucleotide sequence ID" value="NZ_JABBNU010000002.1"/>
</dbReference>
<dbReference type="AlphaFoldDB" id="A0A848IZ90"/>
<keyword evidence="2" id="KW-1185">Reference proteome</keyword>
<sequence>MKNNLIFFSLLVLFISACTKEDVKPEDKEPPVYNHSPNELAGRLNFMNDIKDIWAFESPTQNQEYILVGYKAQNDNSFFGQGGMYVVDHSDIENPKQISSVPGVYGFDIKTYGNYAYTVSGRPSDPGYIIDLSNPKSPVVVSEFSGAHNILTTETGLLIASSPGIKIYDIATDPENPTFLWSDNKGDGHEAHVNGDYLYDFHGSLGAIIYNISDPSNPDSIGAIQTPEVRYYHSGWTNADQTVLVMCDELAFQSNPTGDDFYIYDITDKTNPVLLTSISDETSILHNVHIVGDYAYFSYYTAGYKVYDISDPANPTLAFEYDTAPTETGEVFSGAWGIYGISDSGYKYVSDSRNGLYIFKSAE</sequence>
<dbReference type="SUPFAM" id="SSF75011">
    <property type="entry name" value="3-carboxy-cis,cis-mucoante lactonizing enzyme"/>
    <property type="match status" value="1"/>
</dbReference>
<evidence type="ECO:0000313" key="2">
    <source>
        <dbReference type="Proteomes" id="UP000559010"/>
    </source>
</evidence>
<gene>
    <name evidence="1" type="ORF">HH304_03920</name>
</gene>
<reference evidence="1 2" key="1">
    <citation type="submission" date="2020-04" db="EMBL/GenBank/DDBJ databases">
        <title>Flammeovirgaceae bacterium KN852 isolated from deep sea.</title>
        <authorList>
            <person name="Zhang D.-C."/>
        </authorList>
    </citation>
    <scope>NUCLEOTIDE SEQUENCE [LARGE SCALE GENOMIC DNA]</scope>
    <source>
        <strain evidence="1 2">KN852</strain>
    </source>
</reference>
<dbReference type="Proteomes" id="UP000559010">
    <property type="component" value="Unassembled WGS sequence"/>
</dbReference>
<accession>A0A848IZ90</accession>
<dbReference type="NCBIfam" id="TIGR04312">
    <property type="entry name" value="choice_anch_B"/>
    <property type="match status" value="1"/>
</dbReference>
<protein>
    <submittedName>
        <fullName evidence="1">Choice-of-anchor B family protein</fullName>
    </submittedName>
</protein>